<dbReference type="InterPro" id="IPR023041">
    <property type="entry name" value="Glucose_rcpt_Git3-like_N"/>
</dbReference>
<sequence length="389" mass="43531">MLDLAVAIPTLVGSALSMTAAGFVFLCYLLLPSQLHFRHILIRNLAAADFLNGLNNTVSGTYAMIHRAIPPGFGCNVNGLVGQLTVQGTDFSILAIAIATVITIKRSNFKPSMSSKRKVLVTFGIWTVPLTTSFTGLFLDDYRPVTGNWCWLDAKKPALRYALGHGWRITIIITVASLYAYLFFYIQRHFSLMDKVLSASRSSNCEVTEEVQIYEDFVIDEVIEDGEAADYFSHPGSPEEKSSRKLDEKVGPLSPFREISQKLHPSRTMIDRPIFETSDPLALVRRPLLAPSFMPTVTTTCTAPPTLQQRKRRIQRLLLVNAYPIAYILLWIPGLANRVFESVGYSARWIRILQASTQFVGFANAIVYGYNERIVARAMLWWSGKGRPT</sequence>
<evidence type="ECO:0000313" key="8">
    <source>
        <dbReference type="EMBL" id="CAG8977950.1"/>
    </source>
</evidence>
<reference evidence="8" key="1">
    <citation type="submission" date="2021-07" db="EMBL/GenBank/DDBJ databases">
        <authorList>
            <person name="Durling M."/>
        </authorList>
    </citation>
    <scope>NUCLEOTIDE SEQUENCE</scope>
</reference>
<evidence type="ECO:0000256" key="2">
    <source>
        <dbReference type="ARBA" id="ARBA00022692"/>
    </source>
</evidence>
<keyword evidence="2 5" id="KW-0812">Transmembrane</keyword>
<evidence type="ECO:0008006" key="10">
    <source>
        <dbReference type="Google" id="ProtNLM"/>
    </source>
</evidence>
<feature type="domain" description="G protein-coupled receptor GPR1/2/3 C-terminal" evidence="7">
    <location>
        <begin position="309"/>
        <end position="373"/>
    </location>
</feature>
<feature type="transmembrane region" description="Helical" evidence="5">
    <location>
        <begin position="348"/>
        <end position="370"/>
    </location>
</feature>
<evidence type="ECO:0000256" key="4">
    <source>
        <dbReference type="ARBA" id="ARBA00023136"/>
    </source>
</evidence>
<protein>
    <recommendedName>
        <fullName evidence="10">Glucose receptor Git3 N-terminal domain-containing protein</fullName>
    </recommendedName>
</protein>
<dbReference type="GO" id="GO:0005886">
    <property type="term" value="C:plasma membrane"/>
    <property type="evidence" value="ECO:0007669"/>
    <property type="project" value="TreeGrafter"/>
</dbReference>
<keyword evidence="4 5" id="KW-0472">Membrane</keyword>
<keyword evidence="3 5" id="KW-1133">Transmembrane helix</keyword>
<evidence type="ECO:0000259" key="7">
    <source>
        <dbReference type="Pfam" id="PF11970"/>
    </source>
</evidence>
<dbReference type="Pfam" id="PF11710">
    <property type="entry name" value="Git3"/>
    <property type="match status" value="1"/>
</dbReference>
<evidence type="ECO:0000256" key="3">
    <source>
        <dbReference type="ARBA" id="ARBA00022989"/>
    </source>
</evidence>
<feature type="transmembrane region" description="Helical" evidence="5">
    <location>
        <begin position="317"/>
        <end position="336"/>
    </location>
</feature>
<comment type="caution">
    <text evidence="8">The sequence shown here is derived from an EMBL/GenBank/DDBJ whole genome shotgun (WGS) entry which is preliminary data.</text>
</comment>
<dbReference type="Proteomes" id="UP000701801">
    <property type="component" value="Unassembled WGS sequence"/>
</dbReference>
<dbReference type="PANTHER" id="PTHR23112:SF37">
    <property type="entry name" value="G PROTEIN-COUPLED RECEPTOR GPR1"/>
    <property type="match status" value="1"/>
</dbReference>
<feature type="transmembrane region" description="Helical" evidence="5">
    <location>
        <begin position="166"/>
        <end position="186"/>
    </location>
</feature>
<dbReference type="PANTHER" id="PTHR23112">
    <property type="entry name" value="G PROTEIN-COUPLED RECEPTOR 157-RELATED"/>
    <property type="match status" value="1"/>
</dbReference>
<name>A0A9N9LRR0_9HELO</name>
<feature type="transmembrane region" description="Helical" evidence="5">
    <location>
        <begin position="6"/>
        <end position="31"/>
    </location>
</feature>
<evidence type="ECO:0000256" key="1">
    <source>
        <dbReference type="ARBA" id="ARBA00004141"/>
    </source>
</evidence>
<dbReference type="OrthoDB" id="100006at2759"/>
<dbReference type="EMBL" id="CAJVRM010000239">
    <property type="protein sequence ID" value="CAG8977950.1"/>
    <property type="molecule type" value="Genomic_DNA"/>
</dbReference>
<evidence type="ECO:0000313" key="9">
    <source>
        <dbReference type="Proteomes" id="UP000701801"/>
    </source>
</evidence>
<dbReference type="GO" id="GO:0004930">
    <property type="term" value="F:G protein-coupled receptor activity"/>
    <property type="evidence" value="ECO:0007669"/>
    <property type="project" value="TreeGrafter"/>
</dbReference>
<feature type="domain" description="Glucose receptor Git3-like N-terminal" evidence="6">
    <location>
        <begin position="8"/>
        <end position="191"/>
    </location>
</feature>
<dbReference type="Pfam" id="PF11970">
    <property type="entry name" value="GPR_Gpa2_C"/>
    <property type="match status" value="1"/>
</dbReference>
<accession>A0A9N9LRR0</accession>
<keyword evidence="9" id="KW-1185">Reference proteome</keyword>
<dbReference type="InterPro" id="IPR022596">
    <property type="entry name" value="GPR1/2/3_C"/>
</dbReference>
<dbReference type="AlphaFoldDB" id="A0A9N9LRR0"/>
<gene>
    <name evidence="8" type="ORF">HYALB_00001831</name>
</gene>
<dbReference type="GO" id="GO:0007189">
    <property type="term" value="P:adenylate cyclase-activating G protein-coupled receptor signaling pathway"/>
    <property type="evidence" value="ECO:0007669"/>
    <property type="project" value="TreeGrafter"/>
</dbReference>
<proteinExistence type="predicted"/>
<evidence type="ECO:0000256" key="5">
    <source>
        <dbReference type="SAM" id="Phobius"/>
    </source>
</evidence>
<dbReference type="Gene3D" id="1.20.1070.10">
    <property type="entry name" value="Rhodopsin 7-helix transmembrane proteins"/>
    <property type="match status" value="1"/>
</dbReference>
<evidence type="ECO:0000259" key="6">
    <source>
        <dbReference type="Pfam" id="PF11710"/>
    </source>
</evidence>
<comment type="subcellular location">
    <subcellularLocation>
        <location evidence="1">Membrane</location>
        <topology evidence="1">Multi-pass membrane protein</topology>
    </subcellularLocation>
</comment>
<dbReference type="SUPFAM" id="SSF81321">
    <property type="entry name" value="Family A G protein-coupled receptor-like"/>
    <property type="match status" value="1"/>
</dbReference>
<organism evidence="8 9">
    <name type="scientific">Hymenoscyphus albidus</name>
    <dbReference type="NCBI Taxonomy" id="595503"/>
    <lineage>
        <taxon>Eukaryota</taxon>
        <taxon>Fungi</taxon>
        <taxon>Dikarya</taxon>
        <taxon>Ascomycota</taxon>
        <taxon>Pezizomycotina</taxon>
        <taxon>Leotiomycetes</taxon>
        <taxon>Helotiales</taxon>
        <taxon>Helotiaceae</taxon>
        <taxon>Hymenoscyphus</taxon>
    </lineage>
</organism>
<feature type="transmembrane region" description="Helical" evidence="5">
    <location>
        <begin position="119"/>
        <end position="139"/>
    </location>
</feature>